<sequence>MSTQTAERFASFSEFYPFYLAEHSNRTCRRLHFIGSLLVLGILGYALASQQWRWLLAMPLAGYGFAWVGHFLFEKNRPATFKYPLYSFMGDWVMLRDMLIGRIRF</sequence>
<gene>
    <name evidence="2" type="ORF">CL52_07665</name>
    <name evidence="3" type="ORF">SAMN05660875_10434</name>
</gene>
<organism evidence="2 4">
    <name type="scientific">Stutzerimonas balearica DSM 6083</name>
    <dbReference type="NCBI Taxonomy" id="1123016"/>
    <lineage>
        <taxon>Bacteria</taxon>
        <taxon>Pseudomonadati</taxon>
        <taxon>Pseudomonadota</taxon>
        <taxon>Gammaproteobacteria</taxon>
        <taxon>Pseudomonadales</taxon>
        <taxon>Pseudomonadaceae</taxon>
        <taxon>Stutzerimonas</taxon>
    </lineage>
</organism>
<feature type="transmembrane region" description="Helical" evidence="1">
    <location>
        <begin position="54"/>
        <end position="73"/>
    </location>
</feature>
<proteinExistence type="predicted"/>
<dbReference type="GeneID" id="77259793"/>
<accession>A0A8D4C2J6</accession>
<keyword evidence="5" id="KW-1185">Reference proteome</keyword>
<reference evidence="4" key="1">
    <citation type="submission" date="2014-03" db="EMBL/GenBank/DDBJ databases">
        <title>Complete genome of Pseudomonas balearica DSM 6083T, a sewage water isolate from an enrichment with 2-methylnaphthalene.</title>
        <authorList>
            <person name="Salva-Serra F."/>
            <person name="Jaen-Luchoro D."/>
            <person name="Busquets A."/>
            <person name="Pena A."/>
            <person name="Gomila M."/>
            <person name="Bosch R."/>
            <person name="Nogales B."/>
            <person name="Garcia-Valdes E."/>
            <person name="Lalucat J."/>
            <person name="Bennasar A."/>
        </authorList>
    </citation>
    <scope>NUCLEOTIDE SEQUENCE [LARGE SCALE GENOMIC DNA]</scope>
    <source>
        <strain evidence="4">DSM 6083</strain>
    </source>
</reference>
<dbReference type="AlphaFoldDB" id="A0A8D4C2J6"/>
<feature type="transmembrane region" description="Helical" evidence="1">
    <location>
        <begin position="31"/>
        <end position="48"/>
    </location>
</feature>
<dbReference type="PANTHER" id="PTHR34205">
    <property type="entry name" value="TRANSMEMBRANE PROTEIN"/>
    <property type="match status" value="1"/>
</dbReference>
<dbReference type="RefSeq" id="WP_041105981.1">
    <property type="nucleotide sequence ID" value="NZ_CP007511.1"/>
</dbReference>
<dbReference type="Pfam" id="PF06127">
    <property type="entry name" value="Mpo1-like"/>
    <property type="match status" value="1"/>
</dbReference>
<keyword evidence="1" id="KW-0812">Transmembrane</keyword>
<evidence type="ECO:0000313" key="2">
    <source>
        <dbReference type="EMBL" id="AJE14930.1"/>
    </source>
</evidence>
<evidence type="ECO:0000313" key="5">
    <source>
        <dbReference type="Proteomes" id="UP000182276"/>
    </source>
</evidence>
<evidence type="ECO:0000313" key="4">
    <source>
        <dbReference type="Proteomes" id="UP000031271"/>
    </source>
</evidence>
<keyword evidence="1" id="KW-0472">Membrane</keyword>
<protein>
    <submittedName>
        <fullName evidence="2">Membrane protein</fullName>
    </submittedName>
</protein>
<dbReference type="EMBL" id="FNHO01000004">
    <property type="protein sequence ID" value="SDM33108.1"/>
    <property type="molecule type" value="Genomic_DNA"/>
</dbReference>
<dbReference type="PANTHER" id="PTHR34205:SF2">
    <property type="entry name" value="DUF962 DOMAIN-CONTAINING PROTEIN"/>
    <property type="match status" value="1"/>
</dbReference>
<dbReference type="InterPro" id="IPR009305">
    <property type="entry name" value="Mpo1-like"/>
</dbReference>
<keyword evidence="1" id="KW-1133">Transmembrane helix</keyword>
<evidence type="ECO:0000256" key="1">
    <source>
        <dbReference type="SAM" id="Phobius"/>
    </source>
</evidence>
<dbReference type="Proteomes" id="UP000031271">
    <property type="component" value="Chromosome"/>
</dbReference>
<dbReference type="Proteomes" id="UP000182276">
    <property type="component" value="Unassembled WGS sequence"/>
</dbReference>
<dbReference type="KEGG" id="pbm:CL52_07665"/>
<evidence type="ECO:0000313" key="3">
    <source>
        <dbReference type="EMBL" id="SDM33108.1"/>
    </source>
</evidence>
<reference evidence="2 4" key="3">
    <citation type="journal article" name="Genome Announc.">
        <title>Complete Genome Sequence of Pseudomonas balearica DSM 6083T.</title>
        <authorList>
            <person name="Bennasar-Figueras A."/>
            <person name="Salva-Serra F."/>
            <person name="Jaen-Luchoro D."/>
            <person name="Segui C."/>
            <person name="Aliaga F."/>
            <person name="Busquets A."/>
            <person name="Gomila M."/>
            <person name="Moore E.R."/>
            <person name="Lalucat J."/>
        </authorList>
    </citation>
    <scope>NUCLEOTIDE SEQUENCE [LARGE SCALE GENOMIC DNA]</scope>
    <source>
        <strain evidence="4">DSM 6083</strain>
        <strain evidence="2">DSM6083</strain>
    </source>
</reference>
<dbReference type="EMBL" id="CP007511">
    <property type="protein sequence ID" value="AJE14930.1"/>
    <property type="molecule type" value="Genomic_DNA"/>
</dbReference>
<name>A0A8D4C2J6_9GAMM</name>
<reference evidence="3 5" key="2">
    <citation type="submission" date="2016-10" db="EMBL/GenBank/DDBJ databases">
        <authorList>
            <person name="Varghese N."/>
            <person name="Submissions S."/>
        </authorList>
    </citation>
    <scope>NUCLEOTIDE SEQUENCE [LARGE SCALE GENOMIC DNA]</scope>
    <source>
        <strain evidence="3 5">DSM 6083</strain>
    </source>
</reference>